<sequence>MAQHQEIARLRRELAQKEEELEILGKALAFFARRKEQ</sequence>
<proteinExistence type="predicted"/>
<accession>A0A1R4EPI0</accession>
<dbReference type="AlphaFoldDB" id="A0A1R4EPI0"/>
<dbReference type="EMBL" id="FUHU01000001">
    <property type="protein sequence ID" value="SJM45512.1"/>
    <property type="molecule type" value="Genomic_DNA"/>
</dbReference>
<gene>
    <name evidence="1" type="ORF">CZ674_00005</name>
</gene>
<keyword evidence="2" id="KW-1185">Reference proteome</keyword>
<reference evidence="1 2" key="1">
    <citation type="submission" date="2017-02" db="EMBL/GenBank/DDBJ databases">
        <authorList>
            <person name="Peterson S.W."/>
        </authorList>
    </citation>
    <scope>NUCLEOTIDE SEQUENCE [LARGE SCALE GENOMIC DNA]</scope>
    <source>
        <strain evidence="1 2">LMG 22410</strain>
    </source>
</reference>
<evidence type="ECO:0000313" key="1">
    <source>
        <dbReference type="EMBL" id="SJM45512.1"/>
    </source>
</evidence>
<evidence type="ECO:0000313" key="2">
    <source>
        <dbReference type="Proteomes" id="UP000195787"/>
    </source>
</evidence>
<name>A0A1R4EPI0_9MICO</name>
<dbReference type="Proteomes" id="UP000195787">
    <property type="component" value="Unassembled WGS sequence"/>
</dbReference>
<organism evidence="1 2">
    <name type="scientific">Agrococcus casei LMG 22410</name>
    <dbReference type="NCBI Taxonomy" id="1255656"/>
    <lineage>
        <taxon>Bacteria</taxon>
        <taxon>Bacillati</taxon>
        <taxon>Actinomycetota</taxon>
        <taxon>Actinomycetes</taxon>
        <taxon>Micrococcales</taxon>
        <taxon>Microbacteriaceae</taxon>
        <taxon>Agrococcus</taxon>
    </lineage>
</organism>
<protein>
    <submittedName>
        <fullName evidence="1">Uncharacterized protein</fullName>
    </submittedName>
</protein>